<accession>A0A3P5WZ65</accession>
<feature type="domain" description="Amine oxidase" evidence="4">
    <location>
        <begin position="17"/>
        <end position="504"/>
    </location>
</feature>
<evidence type="ECO:0000259" key="4">
    <source>
        <dbReference type="Pfam" id="PF01593"/>
    </source>
</evidence>
<dbReference type="SUPFAM" id="SSF51905">
    <property type="entry name" value="FAD/NAD(P)-binding domain"/>
    <property type="match status" value="1"/>
</dbReference>
<dbReference type="InterPro" id="IPR036188">
    <property type="entry name" value="FAD/NAD-bd_sf"/>
</dbReference>
<dbReference type="PANTHER" id="PTHR10668:SF103">
    <property type="entry name" value="PYRIDINE NUCLEOTIDE-DISULFIDE OXIDOREDUCTASE DOMAIN-CONTAINING PROTEIN 2"/>
    <property type="match status" value="1"/>
</dbReference>
<evidence type="ECO:0000256" key="1">
    <source>
        <dbReference type="ARBA" id="ARBA00037217"/>
    </source>
</evidence>
<dbReference type="OrthoDB" id="9774675at2"/>
<evidence type="ECO:0000313" key="5">
    <source>
        <dbReference type="EMBL" id="VDC21287.1"/>
    </source>
</evidence>
<dbReference type="GO" id="GO:0016491">
    <property type="term" value="F:oxidoreductase activity"/>
    <property type="evidence" value="ECO:0007669"/>
    <property type="project" value="UniProtKB-KW"/>
</dbReference>
<keyword evidence="6" id="KW-1185">Reference proteome</keyword>
<keyword evidence="5" id="KW-0560">Oxidoreductase</keyword>
<dbReference type="RefSeq" id="WP_124085061.1">
    <property type="nucleotide sequence ID" value="NZ_UXAW01000034.1"/>
</dbReference>
<evidence type="ECO:0000313" key="6">
    <source>
        <dbReference type="Proteomes" id="UP000277498"/>
    </source>
</evidence>
<comment type="subunit">
    <text evidence="2">Interacts with COX5B; this interaction may contribute to localize PYROXD2 to the inner face of the inner mitochondrial membrane.</text>
</comment>
<dbReference type="Gene3D" id="3.50.50.60">
    <property type="entry name" value="FAD/NAD(P)-binding domain"/>
    <property type="match status" value="2"/>
</dbReference>
<dbReference type="EMBL" id="UXAW01000034">
    <property type="protein sequence ID" value="VDC21287.1"/>
    <property type="molecule type" value="Genomic_DNA"/>
</dbReference>
<evidence type="ECO:0000256" key="2">
    <source>
        <dbReference type="ARBA" id="ARBA00038825"/>
    </source>
</evidence>
<dbReference type="InterPro" id="IPR002937">
    <property type="entry name" value="Amino_oxidase"/>
</dbReference>
<name>A0A3P5WZ65_9RHOB</name>
<gene>
    <name evidence="5" type="primary">crtI_1</name>
    <name evidence="5" type="ORF">XINFAN_00625</name>
</gene>
<proteinExistence type="predicted"/>
<dbReference type="Pfam" id="PF01593">
    <property type="entry name" value="Amino_oxidase"/>
    <property type="match status" value="1"/>
</dbReference>
<dbReference type="PRINTS" id="PR00411">
    <property type="entry name" value="PNDRDTASEI"/>
</dbReference>
<organism evidence="5 6">
    <name type="scientific">Pseudogemmobacter humi</name>
    <dbReference type="NCBI Taxonomy" id="2483812"/>
    <lineage>
        <taxon>Bacteria</taxon>
        <taxon>Pseudomonadati</taxon>
        <taxon>Pseudomonadota</taxon>
        <taxon>Alphaproteobacteria</taxon>
        <taxon>Rhodobacterales</taxon>
        <taxon>Paracoccaceae</taxon>
        <taxon>Pseudogemmobacter</taxon>
    </lineage>
</organism>
<dbReference type="Proteomes" id="UP000277498">
    <property type="component" value="Unassembled WGS sequence"/>
</dbReference>
<reference evidence="5 6" key="1">
    <citation type="submission" date="2018-11" db="EMBL/GenBank/DDBJ databases">
        <authorList>
            <person name="Criscuolo A."/>
        </authorList>
    </citation>
    <scope>NUCLEOTIDE SEQUENCE [LARGE SCALE GENOMIC DNA]</scope>
    <source>
        <strain evidence="5">ACIP111625</strain>
    </source>
</reference>
<evidence type="ECO:0000256" key="3">
    <source>
        <dbReference type="ARBA" id="ARBA00040298"/>
    </source>
</evidence>
<dbReference type="PANTHER" id="PTHR10668">
    <property type="entry name" value="PHYTOENE DEHYDROGENASE"/>
    <property type="match status" value="1"/>
</dbReference>
<dbReference type="AlphaFoldDB" id="A0A3P5WZ65"/>
<protein>
    <recommendedName>
        <fullName evidence="3">Pyridine nucleotide-disulfide oxidoreductase domain-containing protein 2</fullName>
    </recommendedName>
</protein>
<comment type="function">
    <text evidence="1">Probable oxidoreductase that may play a role as regulator of mitochondrial function.</text>
</comment>
<sequence>MPGRFSDIIVIGAGPNGLACATRLAQKGRRVTLLEAEAAPGGGARALPDLAPGYRSPALAHLIWQFDPRAEAAMDLSRHGLEWAAQGIPTTVLSPDGPLTIRGGLAEGPDAGAWATLYQRMLCFAGALEPFRRMTPPRLAKDNSWGQLAKNLLKLRALGTHDFRELLRVLLINAHDVAQDELTDPRLRAALCFDATLGAWAGPRSPNTLILWLDRLAGQIGGQRASLGMPKGGMPALAAAMARAAEAAGVTLRQGARVARIVTDGERVSGVTLADGGELRADLVISAIGPKSTLLDLVGPRALDAGLVTRLRHQKSRGGAAKLHLALSAAPDFGTDLHARMILAGDEHEVESAFNPVKYGEVPERPVMEILLPSAFDPGHAPEGGHVLSATVQFAPHDPKIGRDEARAAMLEASLARLEAAAPGIRRMIVRADLLMPYDIERQFGMAGGNWHHGELTVEQMLFLRPIPQLSRYATPIRGLWLTGAGTHPGGMSGAAGWNTAGAVLEARQ</sequence>